<name>A0A6G0U320_APHGL</name>
<evidence type="ECO:0000256" key="1">
    <source>
        <dbReference type="SAM" id="MobiDB-lite"/>
    </source>
</evidence>
<dbReference type="EMBL" id="VYZN01000008">
    <property type="protein sequence ID" value="KAE9543474.1"/>
    <property type="molecule type" value="Genomic_DNA"/>
</dbReference>
<feature type="transmembrane region" description="Helical" evidence="2">
    <location>
        <begin position="46"/>
        <end position="68"/>
    </location>
</feature>
<keyword evidence="2" id="KW-0472">Membrane</keyword>
<keyword evidence="2" id="KW-1133">Transmembrane helix</keyword>
<evidence type="ECO:0000313" key="3">
    <source>
        <dbReference type="EMBL" id="KAE9543474.1"/>
    </source>
</evidence>
<gene>
    <name evidence="3" type="ORF">AGLY_002274</name>
</gene>
<evidence type="ECO:0000313" key="4">
    <source>
        <dbReference type="Proteomes" id="UP000475862"/>
    </source>
</evidence>
<feature type="region of interest" description="Disordered" evidence="1">
    <location>
        <begin position="168"/>
        <end position="203"/>
    </location>
</feature>
<feature type="transmembrane region" description="Helical" evidence="2">
    <location>
        <begin position="126"/>
        <end position="143"/>
    </location>
</feature>
<reference evidence="3 4" key="1">
    <citation type="submission" date="2019-08" db="EMBL/GenBank/DDBJ databases">
        <title>The genome of the soybean aphid Biotype 1, its phylome, world population structure and adaptation to the North American continent.</title>
        <authorList>
            <person name="Giordano R."/>
            <person name="Donthu R.K."/>
            <person name="Hernandez A.G."/>
            <person name="Wright C.L."/>
            <person name="Zimin A.V."/>
        </authorList>
    </citation>
    <scope>NUCLEOTIDE SEQUENCE [LARGE SCALE GENOMIC DNA]</scope>
    <source>
        <tissue evidence="3">Whole aphids</tissue>
    </source>
</reference>
<proteinExistence type="predicted"/>
<keyword evidence="2" id="KW-0812">Transmembrane</keyword>
<keyword evidence="4" id="KW-1185">Reference proteome</keyword>
<sequence>MVTRLKRSYKSLDVPIYWHAVSVQYIHNSTAYYVYKYTYNSQYPHILYLFIRIKYINILYIVCIHIWLRGKKRYYLHNTCITHRALLFYKHKRSFCKFFKRVHTNIKYIYCTYTRRKKNQTRPHKLLVITIAAAVVVATQAPVHDRPLTVFKPVAGIGAGGAAGVADGDGDVTTATTIRRRRHNDPTNIDDDESSSPPPCCCK</sequence>
<evidence type="ECO:0000256" key="2">
    <source>
        <dbReference type="SAM" id="Phobius"/>
    </source>
</evidence>
<organism evidence="3 4">
    <name type="scientific">Aphis glycines</name>
    <name type="common">Soybean aphid</name>
    <dbReference type="NCBI Taxonomy" id="307491"/>
    <lineage>
        <taxon>Eukaryota</taxon>
        <taxon>Metazoa</taxon>
        <taxon>Ecdysozoa</taxon>
        <taxon>Arthropoda</taxon>
        <taxon>Hexapoda</taxon>
        <taxon>Insecta</taxon>
        <taxon>Pterygota</taxon>
        <taxon>Neoptera</taxon>
        <taxon>Paraneoptera</taxon>
        <taxon>Hemiptera</taxon>
        <taxon>Sternorrhyncha</taxon>
        <taxon>Aphidomorpha</taxon>
        <taxon>Aphidoidea</taxon>
        <taxon>Aphididae</taxon>
        <taxon>Aphidini</taxon>
        <taxon>Aphis</taxon>
        <taxon>Aphis</taxon>
    </lineage>
</organism>
<comment type="caution">
    <text evidence="3">The sequence shown here is derived from an EMBL/GenBank/DDBJ whole genome shotgun (WGS) entry which is preliminary data.</text>
</comment>
<dbReference type="AlphaFoldDB" id="A0A6G0U320"/>
<accession>A0A6G0U320</accession>
<dbReference type="Proteomes" id="UP000475862">
    <property type="component" value="Unassembled WGS sequence"/>
</dbReference>
<protein>
    <submittedName>
        <fullName evidence="3">Uncharacterized protein</fullName>
    </submittedName>
</protein>